<proteinExistence type="inferred from homology"/>
<organism evidence="2 3">
    <name type="scientific">Vitreoscilla massiliensis</name>
    <dbReference type="NCBI Taxonomy" id="1689272"/>
    <lineage>
        <taxon>Bacteria</taxon>
        <taxon>Pseudomonadati</taxon>
        <taxon>Pseudomonadota</taxon>
        <taxon>Betaproteobacteria</taxon>
        <taxon>Neisseriales</taxon>
        <taxon>Neisseriaceae</taxon>
        <taxon>Vitreoscilla</taxon>
    </lineage>
</organism>
<evidence type="ECO:0000313" key="3">
    <source>
        <dbReference type="Proteomes" id="UP000832011"/>
    </source>
</evidence>
<name>A0ABY4E395_9NEIS</name>
<sequence length="337" mass="38227">MKRAKQNMVAPAPTVDFEVFNIMDDAPANVLDYLQCADNGIYFEPLVSYESLMQLTTTGVHHASALQAKANILKKTFEPSQYLSRKDFELFVMNYLTLGDGYLQITRNRLGGVLKLTSLLTMYTRMASDMKHYLYIRNRFGLNGLQYDTIKIADVVNVKQHDLRQQIYGVPEYLPAMHSIMLNNSATRFRRRYYDNGSHAGFILYCTDEKINEDDWNVLKSNMRQSRGRGNFKNVMLRSPGGKDGIKLIPISEVAAKDEFLNIKSVSAEDMLAAHRVPAILMGIVPQNAGGLGDPIKAAKVFYEHEIAPIQESFKSINEQLGIEVFKFKDYQLDTPT</sequence>
<protein>
    <submittedName>
        <fullName evidence="2">Phage portal protein</fullName>
    </submittedName>
</protein>
<dbReference type="Proteomes" id="UP000832011">
    <property type="component" value="Chromosome"/>
</dbReference>
<dbReference type="EMBL" id="CP091511">
    <property type="protein sequence ID" value="UOO90250.1"/>
    <property type="molecule type" value="Genomic_DNA"/>
</dbReference>
<gene>
    <name evidence="2" type="ORF">LVJ82_04495</name>
</gene>
<dbReference type="InterPro" id="IPR006944">
    <property type="entry name" value="Phage/GTA_portal"/>
</dbReference>
<keyword evidence="3" id="KW-1185">Reference proteome</keyword>
<reference evidence="2 3" key="1">
    <citation type="journal article" date="2022" name="Res Sq">
        <title>Evolution of multicellular longitudinally dividing oral cavity symbionts (Neisseriaceae).</title>
        <authorList>
            <person name="Nyongesa S."/>
            <person name="Weber P."/>
            <person name="Bernet E."/>
            <person name="Pullido F."/>
            <person name="Nieckarz M."/>
            <person name="Delaby M."/>
            <person name="Nieves C."/>
            <person name="Viehboeck T."/>
            <person name="Krause N."/>
            <person name="Rivera-Millot A."/>
            <person name="Nakamura A."/>
            <person name="Vischer N."/>
            <person name="VanNieuwenhze M."/>
            <person name="Brun Y."/>
            <person name="Cava F."/>
            <person name="Bulgheresi S."/>
            <person name="Veyrier F."/>
        </authorList>
    </citation>
    <scope>NUCLEOTIDE SEQUENCE [LARGE SCALE GENOMIC DNA]</scope>
    <source>
        <strain evidence="2 3">SN4</strain>
    </source>
</reference>
<evidence type="ECO:0000313" key="2">
    <source>
        <dbReference type="EMBL" id="UOO90250.1"/>
    </source>
</evidence>
<dbReference type="Pfam" id="PF04860">
    <property type="entry name" value="Phage_portal"/>
    <property type="match status" value="1"/>
</dbReference>
<dbReference type="RefSeq" id="WP_058355857.1">
    <property type="nucleotide sequence ID" value="NZ_CABKVG010000008.1"/>
</dbReference>
<dbReference type="NCBIfam" id="TIGR01540">
    <property type="entry name" value="portal_PBSX"/>
    <property type="match status" value="1"/>
</dbReference>
<dbReference type="InterPro" id="IPR006430">
    <property type="entry name" value="Phage_portal_PBSX"/>
</dbReference>
<comment type="similarity">
    <text evidence="1">Belongs to the phage portal family. PBSX subfamily.</text>
</comment>
<accession>A0ABY4E395</accession>
<evidence type="ECO:0000256" key="1">
    <source>
        <dbReference type="ARBA" id="ARBA00006799"/>
    </source>
</evidence>